<dbReference type="CDD" id="cd06170">
    <property type="entry name" value="LuxR_C_like"/>
    <property type="match status" value="1"/>
</dbReference>
<name>A0A2R6XY94_9BACL</name>
<dbReference type="Proteomes" id="UP000244338">
    <property type="component" value="Unassembled WGS sequence"/>
</dbReference>
<evidence type="ECO:0000256" key="1">
    <source>
        <dbReference type="ARBA" id="ARBA00023015"/>
    </source>
</evidence>
<keyword evidence="1" id="KW-0805">Transcription regulation</keyword>
<evidence type="ECO:0000313" key="5">
    <source>
        <dbReference type="EMBL" id="PTQ55383.1"/>
    </source>
</evidence>
<protein>
    <recommendedName>
        <fullName evidence="4">HTH luxR-type domain-containing protein</fullName>
    </recommendedName>
</protein>
<dbReference type="PROSITE" id="PS00622">
    <property type="entry name" value="HTH_LUXR_1"/>
    <property type="match status" value="1"/>
</dbReference>
<dbReference type="GO" id="GO:0003677">
    <property type="term" value="F:DNA binding"/>
    <property type="evidence" value="ECO:0007669"/>
    <property type="project" value="UniProtKB-KW"/>
</dbReference>
<organism evidence="5 6">
    <name type="scientific">Candidatus Carbonibacillus altaicus</name>
    <dbReference type="NCBI Taxonomy" id="2163959"/>
    <lineage>
        <taxon>Bacteria</taxon>
        <taxon>Bacillati</taxon>
        <taxon>Bacillota</taxon>
        <taxon>Bacilli</taxon>
        <taxon>Bacillales</taxon>
        <taxon>Candidatus Carbonibacillus</taxon>
    </lineage>
</organism>
<dbReference type="InterPro" id="IPR016032">
    <property type="entry name" value="Sig_transdc_resp-reg_C-effctor"/>
</dbReference>
<evidence type="ECO:0000256" key="3">
    <source>
        <dbReference type="ARBA" id="ARBA00023163"/>
    </source>
</evidence>
<dbReference type="InterPro" id="IPR000792">
    <property type="entry name" value="Tscrpt_reg_LuxR_C"/>
</dbReference>
<proteinExistence type="predicted"/>
<reference evidence="6" key="1">
    <citation type="journal article" date="2018" name="Sci. Rep.">
        <title>Lignite coal burning seam in the remote Altai Mountains harbors a hydrogen-driven thermophilic microbial community.</title>
        <authorList>
            <person name="Kadnikov V.V."/>
            <person name="Mardanov A.V."/>
            <person name="Ivasenko D.A."/>
            <person name="Antsiferov D.V."/>
            <person name="Beletsky A.V."/>
            <person name="Karnachuk O.V."/>
            <person name="Ravin N.V."/>
        </authorList>
    </citation>
    <scope>NUCLEOTIDE SEQUENCE [LARGE SCALE GENOMIC DNA]</scope>
</reference>
<keyword evidence="3" id="KW-0804">Transcription</keyword>
<evidence type="ECO:0000313" key="6">
    <source>
        <dbReference type="Proteomes" id="UP000244338"/>
    </source>
</evidence>
<keyword evidence="2" id="KW-0238">DNA-binding</keyword>
<comment type="caution">
    <text evidence="5">The sequence shown here is derived from an EMBL/GenBank/DDBJ whole genome shotgun (WGS) entry which is preliminary data.</text>
</comment>
<evidence type="ECO:0000256" key="2">
    <source>
        <dbReference type="ARBA" id="ARBA00023125"/>
    </source>
</evidence>
<dbReference type="AlphaFoldDB" id="A0A2R6XY94"/>
<dbReference type="PANTHER" id="PTHR44688:SF16">
    <property type="entry name" value="DNA-BINDING TRANSCRIPTIONAL ACTIVATOR DEVR_DOSR"/>
    <property type="match status" value="1"/>
</dbReference>
<dbReference type="PROSITE" id="PS50043">
    <property type="entry name" value="HTH_LUXR_2"/>
    <property type="match status" value="1"/>
</dbReference>
<feature type="domain" description="HTH luxR-type" evidence="4">
    <location>
        <begin position="190"/>
        <end position="255"/>
    </location>
</feature>
<sequence>MFLPDFQLVITDSDLRVIEVVSTSGRSHDEKQYKHEVSHRGSLKKKRRSATVNYTVTFEHPDIQPGETLDGDTYGVSAFVLAQAFLTMRLLSGPFHTCPQFQTSWTVAVPFGCHREQSLLGVAGLIFSESRDPYGYGGWLFEVVKRIERECENEERLVDTKAHHNVLRNAHGESTSSWRIVRPMLAVRLPYGVIEQLTERERDVLALWVAGMNSVEIAEILYVSSSTIRTYFTRISDKLGVEPGVQSIRAFLEAELGRENLKEKENV</sequence>
<dbReference type="Pfam" id="PF00196">
    <property type="entry name" value="GerE"/>
    <property type="match status" value="1"/>
</dbReference>
<dbReference type="InterPro" id="IPR036388">
    <property type="entry name" value="WH-like_DNA-bd_sf"/>
</dbReference>
<accession>A0A2R6XY94</accession>
<dbReference type="SUPFAM" id="SSF46894">
    <property type="entry name" value="C-terminal effector domain of the bipartite response regulators"/>
    <property type="match status" value="1"/>
</dbReference>
<dbReference type="EMBL" id="PEBX01000125">
    <property type="protein sequence ID" value="PTQ55383.1"/>
    <property type="molecule type" value="Genomic_DNA"/>
</dbReference>
<dbReference type="GO" id="GO:0006355">
    <property type="term" value="P:regulation of DNA-templated transcription"/>
    <property type="evidence" value="ECO:0007669"/>
    <property type="project" value="InterPro"/>
</dbReference>
<dbReference type="SMART" id="SM00421">
    <property type="entry name" value="HTH_LUXR"/>
    <property type="match status" value="1"/>
</dbReference>
<dbReference type="PRINTS" id="PR00038">
    <property type="entry name" value="HTHLUXR"/>
</dbReference>
<evidence type="ECO:0000259" key="4">
    <source>
        <dbReference type="PROSITE" id="PS50043"/>
    </source>
</evidence>
<dbReference type="Gene3D" id="1.10.10.10">
    <property type="entry name" value="Winged helix-like DNA-binding domain superfamily/Winged helix DNA-binding domain"/>
    <property type="match status" value="1"/>
</dbReference>
<gene>
    <name evidence="5" type="ORF">BSOLF_2265</name>
</gene>
<dbReference type="PANTHER" id="PTHR44688">
    <property type="entry name" value="DNA-BINDING TRANSCRIPTIONAL ACTIVATOR DEVR_DOSR"/>
    <property type="match status" value="1"/>
</dbReference>